<accession>A0A8S9SL26</accession>
<dbReference type="EMBL" id="QGKX02000004">
    <property type="protein sequence ID" value="KAF3602078.1"/>
    <property type="molecule type" value="Genomic_DNA"/>
</dbReference>
<evidence type="ECO:0000313" key="2">
    <source>
        <dbReference type="EMBL" id="KAF3602078.1"/>
    </source>
</evidence>
<sequence length="385" mass="42035">MKRSASNSVTDGDASPKKMKKTTEEDSEIGFANLDENLLYEILCLGSSVLVVMVPQVVSIGPNKLQSALASVFTIPMVGPGSTMNQPNPKPTLVSFSISSHVCSLGLVLPLQRTDEIHIPNPSWMQSPSYEEAWNEPHICSVLVVMVPQVVSIGPNKVSQLERVHNVAVISKLSSLQMEKRDERLQGKKTKTGLSSSPLSLSTCLYSSSLCSSGICTPPENAPLSSAAESETNTRLILNLLSCLVLPLQRTDEIHIPNPSWMQSPSYEEAWNEPHIWFRPNQMKVAFGGVDSVSQPPRQPDRSNEQTGTSNALAFSGIVFISHLCAKRQKMLGDMEKDFEGGQEADKFDGGGGSKSSGSLDIRFRMEKVQAPLCDWKTATLEYLL</sequence>
<organism evidence="2 3">
    <name type="scientific">Brassica cretica</name>
    <name type="common">Mustard</name>
    <dbReference type="NCBI Taxonomy" id="69181"/>
    <lineage>
        <taxon>Eukaryota</taxon>
        <taxon>Viridiplantae</taxon>
        <taxon>Streptophyta</taxon>
        <taxon>Embryophyta</taxon>
        <taxon>Tracheophyta</taxon>
        <taxon>Spermatophyta</taxon>
        <taxon>Magnoliopsida</taxon>
        <taxon>eudicotyledons</taxon>
        <taxon>Gunneridae</taxon>
        <taxon>Pentapetalae</taxon>
        <taxon>rosids</taxon>
        <taxon>malvids</taxon>
        <taxon>Brassicales</taxon>
        <taxon>Brassicaceae</taxon>
        <taxon>Brassiceae</taxon>
        <taxon>Brassica</taxon>
    </lineage>
</organism>
<feature type="compositionally biased region" description="Polar residues" evidence="1">
    <location>
        <begin position="1"/>
        <end position="10"/>
    </location>
</feature>
<proteinExistence type="predicted"/>
<protein>
    <submittedName>
        <fullName evidence="2">Uncharacterized protein</fullName>
    </submittedName>
</protein>
<comment type="caution">
    <text evidence="2">The sequence shown here is derived from an EMBL/GenBank/DDBJ whole genome shotgun (WGS) entry which is preliminary data.</text>
</comment>
<reference evidence="2" key="1">
    <citation type="submission" date="2019-12" db="EMBL/GenBank/DDBJ databases">
        <title>Genome sequencing and annotation of Brassica cretica.</title>
        <authorList>
            <person name="Studholme D.J."/>
            <person name="Sarris P."/>
        </authorList>
    </citation>
    <scope>NUCLEOTIDE SEQUENCE</scope>
    <source>
        <strain evidence="2">PFS-109/04</strain>
        <tissue evidence="2">Leaf</tissue>
    </source>
</reference>
<dbReference type="AlphaFoldDB" id="A0A8S9SL26"/>
<feature type="region of interest" description="Disordered" evidence="1">
    <location>
        <begin position="1"/>
        <end position="25"/>
    </location>
</feature>
<feature type="region of interest" description="Disordered" evidence="1">
    <location>
        <begin position="289"/>
        <end position="308"/>
    </location>
</feature>
<gene>
    <name evidence="2" type="ORF">F2Q69_00033912</name>
</gene>
<name>A0A8S9SL26_BRACR</name>
<evidence type="ECO:0000256" key="1">
    <source>
        <dbReference type="SAM" id="MobiDB-lite"/>
    </source>
</evidence>
<evidence type="ECO:0000313" key="3">
    <source>
        <dbReference type="Proteomes" id="UP000712600"/>
    </source>
</evidence>
<dbReference type="Proteomes" id="UP000712600">
    <property type="component" value="Unassembled WGS sequence"/>
</dbReference>